<evidence type="ECO:0000256" key="4">
    <source>
        <dbReference type="ARBA" id="ARBA00023002"/>
    </source>
</evidence>
<keyword evidence="4" id="KW-0560">Oxidoreductase</keyword>
<dbReference type="Pfam" id="PF02558">
    <property type="entry name" value="ApbA"/>
    <property type="match status" value="1"/>
</dbReference>
<protein>
    <recommendedName>
        <fullName evidence="2">2-dehydropantoate 2-reductase</fullName>
        <ecNumber evidence="2">1.1.1.169</ecNumber>
    </recommendedName>
    <alternativeName>
        <fullName evidence="5">Ketopantoate reductase</fullName>
    </alternativeName>
</protein>
<dbReference type="GO" id="GO:0005739">
    <property type="term" value="C:mitochondrion"/>
    <property type="evidence" value="ECO:0007669"/>
    <property type="project" value="TreeGrafter"/>
</dbReference>
<accession>A0A4P9ZKN3</accession>
<dbReference type="InterPro" id="IPR013332">
    <property type="entry name" value="KPR_N"/>
</dbReference>
<evidence type="ECO:0000256" key="1">
    <source>
        <dbReference type="ARBA" id="ARBA00007870"/>
    </source>
</evidence>
<reference evidence="9" key="1">
    <citation type="journal article" date="2018" name="Nat. Microbiol.">
        <title>Leveraging single-cell genomics to expand the fungal tree of life.</title>
        <authorList>
            <person name="Ahrendt S.R."/>
            <person name="Quandt C.A."/>
            <person name="Ciobanu D."/>
            <person name="Clum A."/>
            <person name="Salamov A."/>
            <person name="Andreopoulos B."/>
            <person name="Cheng J.F."/>
            <person name="Woyke T."/>
            <person name="Pelin A."/>
            <person name="Henrissat B."/>
            <person name="Reynolds N.K."/>
            <person name="Benny G.L."/>
            <person name="Smith M.E."/>
            <person name="James T.Y."/>
            <person name="Grigoriev I.V."/>
        </authorList>
    </citation>
    <scope>NUCLEOTIDE SEQUENCE [LARGE SCALE GENOMIC DNA]</scope>
    <source>
        <strain evidence="9">RSA 468</strain>
    </source>
</reference>
<dbReference type="STRING" id="215637.A0A4P9ZKN3"/>
<dbReference type="Proteomes" id="UP000268162">
    <property type="component" value="Unassembled WGS sequence"/>
</dbReference>
<gene>
    <name evidence="8" type="ORF">BJ085DRAFT_16681</name>
</gene>
<keyword evidence="3" id="KW-0521">NADP</keyword>
<dbReference type="Gene3D" id="3.40.50.720">
    <property type="entry name" value="NAD(P)-binding Rossmann-like Domain"/>
    <property type="match status" value="1"/>
</dbReference>
<dbReference type="InterPro" id="IPR008927">
    <property type="entry name" value="6-PGluconate_DH-like_C_sf"/>
</dbReference>
<dbReference type="AlphaFoldDB" id="A0A4P9ZKN3"/>
<evidence type="ECO:0000313" key="8">
    <source>
        <dbReference type="EMBL" id="RKP33807.1"/>
    </source>
</evidence>
<feature type="non-terminal residue" evidence="8">
    <location>
        <position position="1"/>
    </location>
</feature>
<dbReference type="GO" id="GO:0015940">
    <property type="term" value="P:pantothenate biosynthetic process"/>
    <property type="evidence" value="ECO:0007669"/>
    <property type="project" value="InterPro"/>
</dbReference>
<dbReference type="InterPro" id="IPR013328">
    <property type="entry name" value="6PGD_dom2"/>
</dbReference>
<dbReference type="EMBL" id="ML003548">
    <property type="protein sequence ID" value="RKP33807.1"/>
    <property type="molecule type" value="Genomic_DNA"/>
</dbReference>
<dbReference type="EC" id="1.1.1.169" evidence="2"/>
<dbReference type="SUPFAM" id="SSF51735">
    <property type="entry name" value="NAD(P)-binding Rossmann-fold domains"/>
    <property type="match status" value="1"/>
</dbReference>
<organism evidence="8 9">
    <name type="scientific">Dimargaris cristalligena</name>
    <dbReference type="NCBI Taxonomy" id="215637"/>
    <lineage>
        <taxon>Eukaryota</taxon>
        <taxon>Fungi</taxon>
        <taxon>Fungi incertae sedis</taxon>
        <taxon>Zoopagomycota</taxon>
        <taxon>Kickxellomycotina</taxon>
        <taxon>Dimargaritomycetes</taxon>
        <taxon>Dimargaritales</taxon>
        <taxon>Dimargaritaceae</taxon>
        <taxon>Dimargaris</taxon>
    </lineage>
</organism>
<feature type="domain" description="Ketopantoate reductase C-terminal" evidence="7">
    <location>
        <begin position="202"/>
        <end position="351"/>
    </location>
</feature>
<dbReference type="Gene3D" id="1.10.1040.10">
    <property type="entry name" value="N-(1-d-carboxylethyl)-l-norvaline Dehydrogenase, domain 2"/>
    <property type="match status" value="1"/>
</dbReference>
<feature type="domain" description="Ketopantoate reductase N-terminal" evidence="6">
    <location>
        <begin position="4"/>
        <end position="172"/>
    </location>
</feature>
<evidence type="ECO:0000313" key="9">
    <source>
        <dbReference type="Proteomes" id="UP000268162"/>
    </source>
</evidence>
<evidence type="ECO:0000259" key="6">
    <source>
        <dbReference type="Pfam" id="PF02558"/>
    </source>
</evidence>
<evidence type="ECO:0000259" key="7">
    <source>
        <dbReference type="Pfam" id="PF08546"/>
    </source>
</evidence>
<dbReference type="PANTHER" id="PTHR43765:SF2">
    <property type="entry name" value="2-DEHYDROPANTOATE 2-REDUCTASE"/>
    <property type="match status" value="1"/>
</dbReference>
<proteinExistence type="inferred from homology"/>
<sequence length="353" mass="38914">LGMVHILGVGSIGTFLAYHLKHSIPQCPVTLLLRNAAAQNQWLQEARQSIVVQPSCVHQASLPGITPQAPGNPVSPIKTLIITTKAHQTLDAFQCVAHRLQPSSVIVLLQNGMGVQQELESFLKQTLPYINGYPSLHCYPSFVVGTVTHGCYRTAPFQVKHAGKGIIWLGSNQATHPSVQSVFQMFESVLPLQCQIETWPQIQHRLLLKVAVNACINPLTALHSCTNGELLCDNQPSLRLLIKQLCKETSLILTEHLRGIPTLSRPSSPLQLDKSNDHFSTNQLAEFSPNALEAQVTHVCQITASNISSMRQDVIAHRPTEINYINGYIVQLANQLNLPCETHQSMVQQIHSL</sequence>
<dbReference type="InterPro" id="IPR003710">
    <property type="entry name" value="ApbA"/>
</dbReference>
<dbReference type="NCBIfam" id="TIGR00745">
    <property type="entry name" value="apbA_panE"/>
    <property type="match status" value="1"/>
</dbReference>
<keyword evidence="9" id="KW-1185">Reference proteome</keyword>
<dbReference type="GO" id="GO:0008677">
    <property type="term" value="F:2-dehydropantoate 2-reductase activity"/>
    <property type="evidence" value="ECO:0007669"/>
    <property type="project" value="UniProtKB-EC"/>
</dbReference>
<evidence type="ECO:0000256" key="5">
    <source>
        <dbReference type="ARBA" id="ARBA00032024"/>
    </source>
</evidence>
<dbReference type="GO" id="GO:0050661">
    <property type="term" value="F:NADP binding"/>
    <property type="evidence" value="ECO:0007669"/>
    <property type="project" value="TreeGrafter"/>
</dbReference>
<name>A0A4P9ZKN3_9FUNG</name>
<dbReference type="PANTHER" id="PTHR43765">
    <property type="entry name" value="2-DEHYDROPANTOATE 2-REDUCTASE-RELATED"/>
    <property type="match status" value="1"/>
</dbReference>
<dbReference type="SUPFAM" id="SSF48179">
    <property type="entry name" value="6-phosphogluconate dehydrogenase C-terminal domain-like"/>
    <property type="match status" value="1"/>
</dbReference>
<comment type="similarity">
    <text evidence="1">Belongs to the ketopantoate reductase family.</text>
</comment>
<dbReference type="InterPro" id="IPR036291">
    <property type="entry name" value="NAD(P)-bd_dom_sf"/>
</dbReference>
<dbReference type="Pfam" id="PF08546">
    <property type="entry name" value="ApbA_C"/>
    <property type="match status" value="1"/>
</dbReference>
<dbReference type="InterPro" id="IPR013752">
    <property type="entry name" value="KPA_reductase"/>
</dbReference>
<evidence type="ECO:0000256" key="2">
    <source>
        <dbReference type="ARBA" id="ARBA00013014"/>
    </source>
</evidence>
<dbReference type="InterPro" id="IPR050838">
    <property type="entry name" value="Ketopantoate_reductase"/>
</dbReference>
<evidence type="ECO:0000256" key="3">
    <source>
        <dbReference type="ARBA" id="ARBA00022857"/>
    </source>
</evidence>